<dbReference type="EMBL" id="FOCP01000018">
    <property type="protein sequence ID" value="SEN44412.1"/>
    <property type="molecule type" value="Genomic_DNA"/>
</dbReference>
<dbReference type="Proteomes" id="UP000199459">
    <property type="component" value="Unassembled WGS sequence"/>
</dbReference>
<proteinExistence type="predicted"/>
<dbReference type="Pfam" id="PF13986">
    <property type="entry name" value="DUF4224"/>
    <property type="match status" value="1"/>
</dbReference>
<name>A0A1H8GK85_9PROT</name>
<accession>A0A1H8GK85</accession>
<dbReference type="AlphaFoldDB" id="A0A1H8GK85"/>
<evidence type="ECO:0000313" key="2">
    <source>
        <dbReference type="EMBL" id="SEN44412.1"/>
    </source>
</evidence>
<evidence type="ECO:0000259" key="1">
    <source>
        <dbReference type="Pfam" id="PF13986"/>
    </source>
</evidence>
<protein>
    <recommendedName>
        <fullName evidence="1">DUF4224 domain-containing protein</fullName>
    </recommendedName>
</protein>
<organism evidence="2 3">
    <name type="scientific">Nitrosomonas marina</name>
    <dbReference type="NCBI Taxonomy" id="917"/>
    <lineage>
        <taxon>Bacteria</taxon>
        <taxon>Pseudomonadati</taxon>
        <taxon>Pseudomonadota</taxon>
        <taxon>Betaproteobacteria</taxon>
        <taxon>Nitrosomonadales</taxon>
        <taxon>Nitrosomonadaceae</taxon>
        <taxon>Nitrosomonas</taxon>
    </lineage>
</organism>
<gene>
    <name evidence="2" type="ORF">SAMN05216325_11872</name>
</gene>
<dbReference type="RefSeq" id="WP_090633423.1">
    <property type="nucleotide sequence ID" value="NZ_FOCP01000018.1"/>
</dbReference>
<reference evidence="2 3" key="1">
    <citation type="submission" date="2016-10" db="EMBL/GenBank/DDBJ databases">
        <authorList>
            <person name="de Groot N.N."/>
        </authorList>
    </citation>
    <scope>NUCLEOTIDE SEQUENCE [LARGE SCALE GENOMIC DNA]</scope>
    <source>
        <strain evidence="2 3">Nm22</strain>
    </source>
</reference>
<dbReference type="InterPro" id="IPR025319">
    <property type="entry name" value="DUF4224"/>
</dbReference>
<dbReference type="OrthoDB" id="8612748at2"/>
<feature type="domain" description="DUF4224" evidence="1">
    <location>
        <begin position="12"/>
        <end position="44"/>
    </location>
</feature>
<sequence length="66" mass="7347">MDIFLDYKAVARLTKKKRKSCQIAALRSMGIPFFINPSGEPIVAIKAVEGGKVDQIEKPWQSNALK</sequence>
<evidence type="ECO:0000313" key="3">
    <source>
        <dbReference type="Proteomes" id="UP000199459"/>
    </source>
</evidence>